<dbReference type="PANTHER" id="PTHR12048:SF0">
    <property type="entry name" value="CCAAT_ENHANCER-BINDING PROTEIN ZETA"/>
    <property type="match status" value="1"/>
</dbReference>
<organism evidence="4 5">
    <name type="scientific">Aldrovandia affinis</name>
    <dbReference type="NCBI Taxonomy" id="143900"/>
    <lineage>
        <taxon>Eukaryota</taxon>
        <taxon>Metazoa</taxon>
        <taxon>Chordata</taxon>
        <taxon>Craniata</taxon>
        <taxon>Vertebrata</taxon>
        <taxon>Euteleostomi</taxon>
        <taxon>Actinopterygii</taxon>
        <taxon>Neopterygii</taxon>
        <taxon>Teleostei</taxon>
        <taxon>Notacanthiformes</taxon>
        <taxon>Halosauridae</taxon>
        <taxon>Aldrovandia</taxon>
    </lineage>
</organism>
<dbReference type="Pfam" id="PF03914">
    <property type="entry name" value="CBF"/>
    <property type="match status" value="1"/>
</dbReference>
<evidence type="ECO:0000313" key="5">
    <source>
        <dbReference type="Proteomes" id="UP001221898"/>
    </source>
</evidence>
<comment type="caution">
    <text evidence="4">The sequence shown here is derived from an EMBL/GenBank/DDBJ whole genome shotgun (WGS) entry which is preliminary data.</text>
</comment>
<sequence>MVKFNTAVQALMLLFQVMDSQQTVSDRYYVALYRKLLDPGLSQCSKQGMFLNLLYKSLKVDVVARRVKAFVKRLLQVSCEQGPTFACGALFLVSEVMKSKPGLKLLLQDNEKLSAGGRLVQFLGHCRQM</sequence>
<evidence type="ECO:0000313" key="4">
    <source>
        <dbReference type="EMBL" id="KAJ8389389.1"/>
    </source>
</evidence>
<keyword evidence="2" id="KW-0732">Signal</keyword>
<accession>A0AAD7RS39</accession>
<dbReference type="PANTHER" id="PTHR12048">
    <property type="entry name" value="CCAAT-BINDING FACTOR-RELATED"/>
    <property type="match status" value="1"/>
</dbReference>
<proteinExistence type="inferred from homology"/>
<protein>
    <recommendedName>
        <fullName evidence="3">CCAAT-binding factor domain-containing protein</fullName>
    </recommendedName>
</protein>
<name>A0AAD7RS39_9TELE</name>
<evidence type="ECO:0000256" key="1">
    <source>
        <dbReference type="ARBA" id="ARBA00007797"/>
    </source>
</evidence>
<feature type="chain" id="PRO_5042137937" description="CCAAT-binding factor domain-containing protein" evidence="2">
    <location>
        <begin position="21"/>
        <end position="129"/>
    </location>
</feature>
<evidence type="ECO:0000259" key="3">
    <source>
        <dbReference type="Pfam" id="PF03914"/>
    </source>
</evidence>
<reference evidence="4" key="1">
    <citation type="journal article" date="2023" name="Science">
        <title>Genome structures resolve the early diversification of teleost fishes.</title>
        <authorList>
            <person name="Parey E."/>
            <person name="Louis A."/>
            <person name="Montfort J."/>
            <person name="Bouchez O."/>
            <person name="Roques C."/>
            <person name="Iampietro C."/>
            <person name="Lluch J."/>
            <person name="Castinel A."/>
            <person name="Donnadieu C."/>
            <person name="Desvignes T."/>
            <person name="Floi Bucao C."/>
            <person name="Jouanno E."/>
            <person name="Wen M."/>
            <person name="Mejri S."/>
            <person name="Dirks R."/>
            <person name="Jansen H."/>
            <person name="Henkel C."/>
            <person name="Chen W.J."/>
            <person name="Zahm M."/>
            <person name="Cabau C."/>
            <person name="Klopp C."/>
            <person name="Thompson A.W."/>
            <person name="Robinson-Rechavi M."/>
            <person name="Braasch I."/>
            <person name="Lecointre G."/>
            <person name="Bobe J."/>
            <person name="Postlethwait J.H."/>
            <person name="Berthelot C."/>
            <person name="Roest Crollius H."/>
            <person name="Guiguen Y."/>
        </authorList>
    </citation>
    <scope>NUCLEOTIDE SEQUENCE</scope>
    <source>
        <strain evidence="4">NC1722</strain>
    </source>
</reference>
<gene>
    <name evidence="4" type="ORF">AAFF_G00120970</name>
</gene>
<dbReference type="InterPro" id="IPR040155">
    <property type="entry name" value="CEBPZ/Mak21-like"/>
</dbReference>
<keyword evidence="5" id="KW-1185">Reference proteome</keyword>
<comment type="similarity">
    <text evidence="1">Belongs to the CBF/MAK21 family.</text>
</comment>
<dbReference type="Proteomes" id="UP001221898">
    <property type="component" value="Unassembled WGS sequence"/>
</dbReference>
<dbReference type="AlphaFoldDB" id="A0AAD7RS39"/>
<feature type="domain" description="CCAAT-binding factor" evidence="3">
    <location>
        <begin position="7"/>
        <end position="112"/>
    </location>
</feature>
<dbReference type="InterPro" id="IPR005612">
    <property type="entry name" value="CCAAT-binding_factor"/>
</dbReference>
<dbReference type="EMBL" id="JAINUG010000183">
    <property type="protein sequence ID" value="KAJ8389389.1"/>
    <property type="molecule type" value="Genomic_DNA"/>
</dbReference>
<feature type="signal peptide" evidence="2">
    <location>
        <begin position="1"/>
        <end position="20"/>
    </location>
</feature>
<dbReference type="GO" id="GO:0005634">
    <property type="term" value="C:nucleus"/>
    <property type="evidence" value="ECO:0007669"/>
    <property type="project" value="TreeGrafter"/>
</dbReference>
<evidence type="ECO:0000256" key="2">
    <source>
        <dbReference type="SAM" id="SignalP"/>
    </source>
</evidence>